<evidence type="ECO:0000313" key="1">
    <source>
        <dbReference type="EMBL" id="XDV02121.1"/>
    </source>
</evidence>
<reference evidence="1" key="1">
    <citation type="submission" date="2024-07" db="EMBL/GenBank/DDBJ databases">
        <authorList>
            <person name="Biller S.J."/>
        </authorList>
    </citation>
    <scope>NUCLEOTIDE SEQUENCE</scope>
    <source>
        <strain evidence="1">WC2429</strain>
    </source>
</reference>
<sequence length="98" mass="11057">MEDKPKRIGGRGKGTRNRTTVQTKAIIQKIVNDEIDNFPTLLDSLKPVDRANVVCKLIAYLIPKKQSIDLELPADRFTPLNITIIQPPKLLDHAEIKD</sequence>
<proteinExistence type="predicted"/>
<dbReference type="AlphaFoldDB" id="A0AB39WM52"/>
<gene>
    <name evidence="1" type="ORF">AB3G32_00320</name>
</gene>
<dbReference type="RefSeq" id="WP_369765514.1">
    <property type="nucleotide sequence ID" value="NZ_CP165627.1"/>
</dbReference>
<evidence type="ECO:0008006" key="2">
    <source>
        <dbReference type="Google" id="ProtNLM"/>
    </source>
</evidence>
<dbReference type="EMBL" id="CP165627">
    <property type="protein sequence ID" value="XDV02121.1"/>
    <property type="molecule type" value="Genomic_DNA"/>
</dbReference>
<organism evidence="1">
    <name type="scientific">Flavobacterium sp. WC2429</name>
    <dbReference type="NCBI Taxonomy" id="3234140"/>
    <lineage>
        <taxon>Bacteria</taxon>
        <taxon>Pseudomonadati</taxon>
        <taxon>Bacteroidota</taxon>
        <taxon>Flavobacteriia</taxon>
        <taxon>Flavobacteriales</taxon>
        <taxon>Flavobacteriaceae</taxon>
        <taxon>Flavobacterium</taxon>
    </lineage>
</organism>
<protein>
    <recommendedName>
        <fullName evidence="2">DUF5681 domain-containing protein</fullName>
    </recommendedName>
</protein>
<name>A0AB39WM52_9FLAO</name>
<accession>A0AB39WM52</accession>